<feature type="domain" description="LysM" evidence="4">
    <location>
        <begin position="39"/>
        <end position="83"/>
    </location>
</feature>
<evidence type="ECO:0000313" key="6">
    <source>
        <dbReference type="Proteomes" id="UP000250321"/>
    </source>
</evidence>
<dbReference type="InterPro" id="IPR018392">
    <property type="entry name" value="LysM"/>
</dbReference>
<keyword evidence="1" id="KW-0147">Chitin-binding</keyword>
<sequence>MAKIINLVLVLSLLLVVASEGQFLVNEILKPPATLKCESVYGVKSGDTCFEIAETFNVPTEFFDSINPNLNCTALFVGQWVCLNGTLS</sequence>
<evidence type="ECO:0000256" key="1">
    <source>
        <dbReference type="ARBA" id="ARBA00022669"/>
    </source>
</evidence>
<dbReference type="Pfam" id="PF01476">
    <property type="entry name" value="LysM"/>
    <property type="match status" value="1"/>
</dbReference>
<keyword evidence="6" id="KW-1185">Reference proteome</keyword>
<dbReference type="EMBL" id="PJQY01001045">
    <property type="protein sequence ID" value="PQQ05751.1"/>
    <property type="molecule type" value="Genomic_DNA"/>
</dbReference>
<keyword evidence="3" id="KW-0732">Signal</keyword>
<keyword evidence="2" id="KW-0843">Virulence</keyword>
<feature type="chain" id="PRO_5016373153" description="LysM domain-containing protein" evidence="3">
    <location>
        <begin position="22"/>
        <end position="88"/>
    </location>
</feature>
<dbReference type="AlphaFoldDB" id="A0A314YKP2"/>
<dbReference type="GO" id="GO:0008061">
    <property type="term" value="F:chitin binding"/>
    <property type="evidence" value="ECO:0007669"/>
    <property type="project" value="UniProtKB-KW"/>
</dbReference>
<dbReference type="OrthoDB" id="1158794at2759"/>
<dbReference type="Gene3D" id="3.10.350.10">
    <property type="entry name" value="LysM domain"/>
    <property type="match status" value="1"/>
</dbReference>
<evidence type="ECO:0000256" key="2">
    <source>
        <dbReference type="ARBA" id="ARBA00023026"/>
    </source>
</evidence>
<protein>
    <recommendedName>
        <fullName evidence="4">LysM domain-containing protein</fullName>
    </recommendedName>
</protein>
<dbReference type="SUPFAM" id="SSF54106">
    <property type="entry name" value="LysM domain"/>
    <property type="match status" value="1"/>
</dbReference>
<evidence type="ECO:0000313" key="5">
    <source>
        <dbReference type="EMBL" id="PQQ05751.1"/>
    </source>
</evidence>
<organism evidence="5 6">
    <name type="scientific">Prunus yedoensis var. nudiflora</name>
    <dbReference type="NCBI Taxonomy" id="2094558"/>
    <lineage>
        <taxon>Eukaryota</taxon>
        <taxon>Viridiplantae</taxon>
        <taxon>Streptophyta</taxon>
        <taxon>Embryophyta</taxon>
        <taxon>Tracheophyta</taxon>
        <taxon>Spermatophyta</taxon>
        <taxon>Magnoliopsida</taxon>
        <taxon>eudicotyledons</taxon>
        <taxon>Gunneridae</taxon>
        <taxon>Pentapetalae</taxon>
        <taxon>rosids</taxon>
        <taxon>fabids</taxon>
        <taxon>Rosales</taxon>
        <taxon>Rosaceae</taxon>
        <taxon>Amygdaloideae</taxon>
        <taxon>Amygdaleae</taxon>
        <taxon>Prunus</taxon>
    </lineage>
</organism>
<dbReference type="InterPro" id="IPR052210">
    <property type="entry name" value="LysM1-like"/>
</dbReference>
<gene>
    <name evidence="5" type="ORF">Pyn_28323</name>
</gene>
<dbReference type="InterPro" id="IPR036779">
    <property type="entry name" value="LysM_dom_sf"/>
</dbReference>
<dbReference type="PANTHER" id="PTHR34997">
    <property type="entry name" value="AM15"/>
    <property type="match status" value="1"/>
</dbReference>
<dbReference type="PROSITE" id="PS51782">
    <property type="entry name" value="LYSM"/>
    <property type="match status" value="1"/>
</dbReference>
<dbReference type="STRING" id="2094558.A0A314YKP2"/>
<dbReference type="PANTHER" id="PTHR34997:SF1">
    <property type="entry name" value="PEPTIDOGLYCAN-BINDING LYSIN DOMAIN"/>
    <property type="match status" value="1"/>
</dbReference>
<evidence type="ECO:0000256" key="3">
    <source>
        <dbReference type="SAM" id="SignalP"/>
    </source>
</evidence>
<proteinExistence type="predicted"/>
<dbReference type="Proteomes" id="UP000250321">
    <property type="component" value="Unassembled WGS sequence"/>
</dbReference>
<dbReference type="SMART" id="SM00257">
    <property type="entry name" value="LysM"/>
    <property type="match status" value="1"/>
</dbReference>
<evidence type="ECO:0000259" key="4">
    <source>
        <dbReference type="PROSITE" id="PS51782"/>
    </source>
</evidence>
<accession>A0A314YKP2</accession>
<comment type="caution">
    <text evidence="5">The sequence shown here is derived from an EMBL/GenBank/DDBJ whole genome shotgun (WGS) entry which is preliminary data.</text>
</comment>
<reference evidence="5 6" key="1">
    <citation type="submission" date="2018-02" db="EMBL/GenBank/DDBJ databases">
        <title>Draft genome of wild Prunus yedoensis var. nudiflora.</title>
        <authorList>
            <person name="Baek S."/>
            <person name="Kim J.-H."/>
            <person name="Choi K."/>
            <person name="Kim G.-B."/>
            <person name="Cho A."/>
            <person name="Jang H."/>
            <person name="Shin C.-H."/>
            <person name="Yu H.-J."/>
            <person name="Mun J.-H."/>
        </authorList>
    </citation>
    <scope>NUCLEOTIDE SEQUENCE [LARGE SCALE GENOMIC DNA]</scope>
    <source>
        <strain evidence="6">cv. Jeju island</strain>
        <tissue evidence="5">Leaf</tissue>
    </source>
</reference>
<name>A0A314YKP2_PRUYE</name>
<feature type="signal peptide" evidence="3">
    <location>
        <begin position="1"/>
        <end position="21"/>
    </location>
</feature>
<dbReference type="CDD" id="cd00118">
    <property type="entry name" value="LysM"/>
    <property type="match status" value="1"/>
</dbReference>